<keyword evidence="3" id="KW-1185">Reference proteome</keyword>
<feature type="transmembrane region" description="Helical" evidence="1">
    <location>
        <begin position="125"/>
        <end position="143"/>
    </location>
</feature>
<keyword evidence="1" id="KW-0472">Membrane</keyword>
<evidence type="ECO:0000256" key="1">
    <source>
        <dbReference type="SAM" id="Phobius"/>
    </source>
</evidence>
<feature type="transmembrane region" description="Helical" evidence="1">
    <location>
        <begin position="62"/>
        <end position="85"/>
    </location>
</feature>
<dbReference type="InterPro" id="IPR052556">
    <property type="entry name" value="PolySynth_Transporter"/>
</dbReference>
<feature type="transmembrane region" description="Helical" evidence="1">
    <location>
        <begin position="149"/>
        <end position="174"/>
    </location>
</feature>
<gene>
    <name evidence="2" type="ORF">GCM10011352_36270</name>
</gene>
<feature type="transmembrane region" description="Helical" evidence="1">
    <location>
        <begin position="365"/>
        <end position="382"/>
    </location>
</feature>
<feature type="transmembrane region" description="Helical" evidence="1">
    <location>
        <begin position="341"/>
        <end position="359"/>
    </location>
</feature>
<dbReference type="Pfam" id="PF13440">
    <property type="entry name" value="Polysacc_synt_3"/>
    <property type="match status" value="1"/>
</dbReference>
<feature type="transmembrane region" description="Helical" evidence="1">
    <location>
        <begin position="234"/>
        <end position="255"/>
    </location>
</feature>
<dbReference type="PANTHER" id="PTHR43424">
    <property type="entry name" value="LOCUS PUTATIVE PROTEIN 1-RELATED"/>
    <property type="match status" value="1"/>
</dbReference>
<dbReference type="PANTHER" id="PTHR43424:SF1">
    <property type="entry name" value="LOCUS PUTATIVE PROTEIN 1-RELATED"/>
    <property type="match status" value="1"/>
</dbReference>
<feature type="transmembrane region" description="Helical" evidence="1">
    <location>
        <begin position="308"/>
        <end position="329"/>
    </location>
</feature>
<sequence>MILGIVVHVTLARLMGVENFGIYNYCLAIGGFAVLISRAGFENYMVKELIAKSDFYTEILKSGLCYLSIMSLVVFFLALIYLYLMESDPNIFSYNIIVLLPVFFSPFFIFDYYFQSAIEGKKSAVARIVSFYVGSFLKIVVYYSTSSILALLFVILFESIIYAGILLWNGRCLIAPIVKAKYDSKWIKDTAKTTLPLLLTAISMMGCIRLDQLMIKNFLGMESLGIYSAASRLFEAWTTIPFIITTVFYPIILNYKKFENESYFMNMVFLTRTVFYMTIIAILIFFYFGDEFILFLYGEDFNEVHSVLLMLLISALFVSLGSITTKYLVAEGMEKRLMYRVAIGLLINFILNYFLIPFYELRGAVFSSIVSFFFSYFLYDYLDRKSIELRIIKRKAILGV</sequence>
<comment type="caution">
    <text evidence="2">The sequence shown here is derived from an EMBL/GenBank/DDBJ whole genome shotgun (WGS) entry which is preliminary data.</text>
</comment>
<evidence type="ECO:0000313" key="3">
    <source>
        <dbReference type="Proteomes" id="UP000629025"/>
    </source>
</evidence>
<dbReference type="Proteomes" id="UP000629025">
    <property type="component" value="Unassembled WGS sequence"/>
</dbReference>
<proteinExistence type="predicted"/>
<protein>
    <submittedName>
        <fullName evidence="2">O-unit flippase</fullName>
    </submittedName>
</protein>
<organism evidence="2 3">
    <name type="scientific">Marinobacterium zhoushanense</name>
    <dbReference type="NCBI Taxonomy" id="1679163"/>
    <lineage>
        <taxon>Bacteria</taxon>
        <taxon>Pseudomonadati</taxon>
        <taxon>Pseudomonadota</taxon>
        <taxon>Gammaproteobacteria</taxon>
        <taxon>Oceanospirillales</taxon>
        <taxon>Oceanospirillaceae</taxon>
        <taxon>Marinobacterium</taxon>
    </lineage>
</organism>
<feature type="transmembrane region" description="Helical" evidence="1">
    <location>
        <begin position="195"/>
        <end position="214"/>
    </location>
</feature>
<evidence type="ECO:0000313" key="2">
    <source>
        <dbReference type="EMBL" id="GGC06777.1"/>
    </source>
</evidence>
<feature type="transmembrane region" description="Helical" evidence="1">
    <location>
        <begin position="91"/>
        <end position="113"/>
    </location>
</feature>
<dbReference type="CDD" id="cd13128">
    <property type="entry name" value="MATE_Wzx_like"/>
    <property type="match status" value="1"/>
</dbReference>
<dbReference type="EMBL" id="BMIJ01000008">
    <property type="protein sequence ID" value="GGC06777.1"/>
    <property type="molecule type" value="Genomic_DNA"/>
</dbReference>
<keyword evidence="1" id="KW-0812">Transmembrane</keyword>
<keyword evidence="1" id="KW-1133">Transmembrane helix</keyword>
<accession>A0ABQ1KTZ9</accession>
<reference evidence="3" key="1">
    <citation type="journal article" date="2019" name="Int. J. Syst. Evol. Microbiol.">
        <title>The Global Catalogue of Microorganisms (GCM) 10K type strain sequencing project: providing services to taxonomists for standard genome sequencing and annotation.</title>
        <authorList>
            <consortium name="The Broad Institute Genomics Platform"/>
            <consortium name="The Broad Institute Genome Sequencing Center for Infectious Disease"/>
            <person name="Wu L."/>
            <person name="Ma J."/>
        </authorList>
    </citation>
    <scope>NUCLEOTIDE SEQUENCE [LARGE SCALE GENOMIC DNA]</scope>
    <source>
        <strain evidence="3">CGMCC 1.15341</strain>
    </source>
</reference>
<name>A0ABQ1KTZ9_9GAMM</name>
<feature type="transmembrane region" description="Helical" evidence="1">
    <location>
        <begin position="20"/>
        <end position="41"/>
    </location>
</feature>
<feature type="transmembrane region" description="Helical" evidence="1">
    <location>
        <begin position="267"/>
        <end position="288"/>
    </location>
</feature>